<comment type="caution">
    <text evidence="2">The sequence shown here is derived from an EMBL/GenBank/DDBJ whole genome shotgun (WGS) entry which is preliminary data.</text>
</comment>
<dbReference type="InterPro" id="IPR036105">
    <property type="entry name" value="DiNase_FeMo-co_biosyn_sf"/>
</dbReference>
<reference evidence="3" key="1">
    <citation type="submission" date="2012-11" db="EMBL/GenBank/DDBJ databases">
        <authorList>
            <person name="Lucero-Rivera Y.E."/>
            <person name="Tovar-Ramirez D."/>
        </authorList>
    </citation>
    <scope>NUCLEOTIDE SEQUENCE [LARGE SCALE GENOMIC DNA]</scope>
    <source>
        <strain evidence="3">Araruama</strain>
    </source>
</reference>
<dbReference type="InterPro" id="IPR033913">
    <property type="entry name" value="MTH1175_dom"/>
</dbReference>
<organism evidence="2 3">
    <name type="scientific">Candidatus Magnetoglobus multicellularis str. Araruama</name>
    <dbReference type="NCBI Taxonomy" id="890399"/>
    <lineage>
        <taxon>Bacteria</taxon>
        <taxon>Pseudomonadati</taxon>
        <taxon>Thermodesulfobacteriota</taxon>
        <taxon>Desulfobacteria</taxon>
        <taxon>Desulfobacterales</taxon>
        <taxon>Desulfobacteraceae</taxon>
        <taxon>Candidatus Magnetoglobus</taxon>
    </lineage>
</organism>
<dbReference type="AlphaFoldDB" id="A0A1V1P684"/>
<dbReference type="Proteomes" id="UP000189670">
    <property type="component" value="Unassembled WGS sequence"/>
</dbReference>
<proteinExistence type="predicted"/>
<dbReference type="InterPro" id="IPR003731">
    <property type="entry name" value="Di-Nase_FeMo-co_biosynth"/>
</dbReference>
<dbReference type="PANTHER" id="PTHR42983:SF1">
    <property type="entry name" value="IRON-MOLYBDENUM PROTEIN"/>
    <property type="match status" value="1"/>
</dbReference>
<evidence type="ECO:0000313" key="2">
    <source>
        <dbReference type="EMBL" id="ETR70304.1"/>
    </source>
</evidence>
<gene>
    <name evidence="2" type="ORF">OMM_08912</name>
</gene>
<protein>
    <submittedName>
        <fullName evidence="2">Dinitrogenase iron-molybdenum cofactor biosynthesis protein</fullName>
    </submittedName>
</protein>
<feature type="domain" description="Dinitrogenase iron-molybdenum cofactor biosynthesis" evidence="1">
    <location>
        <begin position="13"/>
        <end position="103"/>
    </location>
</feature>
<evidence type="ECO:0000259" key="1">
    <source>
        <dbReference type="Pfam" id="PF02579"/>
    </source>
</evidence>
<dbReference type="CDD" id="cd00851">
    <property type="entry name" value="MTH1175"/>
    <property type="match status" value="1"/>
</dbReference>
<evidence type="ECO:0000313" key="3">
    <source>
        <dbReference type="Proteomes" id="UP000189670"/>
    </source>
</evidence>
<name>A0A1V1P684_9BACT</name>
<dbReference type="Pfam" id="PF02579">
    <property type="entry name" value="Nitro_FeMo-Co"/>
    <property type="match status" value="1"/>
</dbReference>
<sequence>MKIAISSQGIDLDAAVDPRFGRAANFILIDSETNEFEVIENKQNLNLPQGAGIQAGKTIVDNKAEAVITGNCGPKAFNVLSAAGVKIYIGAKGSVKEALARYKNGELQAANSPNVEGHWA</sequence>
<dbReference type="SUPFAM" id="SSF53146">
    <property type="entry name" value="Nitrogenase accessory factor-like"/>
    <property type="match status" value="1"/>
</dbReference>
<dbReference type="EMBL" id="ATBP01000446">
    <property type="protein sequence ID" value="ETR70304.1"/>
    <property type="molecule type" value="Genomic_DNA"/>
</dbReference>
<dbReference type="PANTHER" id="PTHR42983">
    <property type="entry name" value="DINITROGENASE IRON-MOLYBDENUM COFACTOR PROTEIN-RELATED"/>
    <property type="match status" value="1"/>
</dbReference>
<accession>A0A1V1P684</accession>
<dbReference type="Gene3D" id="3.30.420.130">
    <property type="entry name" value="Dinitrogenase iron-molybdenum cofactor biosynthesis domain"/>
    <property type="match status" value="1"/>
</dbReference>